<dbReference type="AlphaFoldDB" id="A0A976RRS6"/>
<evidence type="ECO:0000313" key="12">
    <source>
        <dbReference type="Proteomes" id="UP000831181"/>
    </source>
</evidence>
<comment type="function">
    <text evidence="1 8">Attaches a formyl group to the free amino group of methionyl-tRNA(fMet). The formyl group appears to play a dual role in the initiator identity of N-formylmethionyl-tRNA by promoting its recognition by IF2 and preventing the misappropriation of this tRNA by the elongation apparatus.</text>
</comment>
<dbReference type="GO" id="GO:0005829">
    <property type="term" value="C:cytosol"/>
    <property type="evidence" value="ECO:0007669"/>
    <property type="project" value="TreeGrafter"/>
</dbReference>
<sequence>MTSIVFMGTPQFSVPILTGLVENGYAVKAVVTQPDRPVGRKRVLTASPVKQAAIKFNIPVFQPEKISGSDEMERIINLKPDLIITAAFGQFLPEKLLAAAKVAAINVHGSLLPKYRGGAPVQYAIMNGDAETGISIMDMVKAMDAGDVIAQSSIPIEADDDTASMFKKLSGLGRKMLLATIPKLIDGTATRTPQDPKQVVFSPTIKRSEERLDFNQPARLVDAKVRALRPDPSAFTTIKGKRTKVWQTTPRSETTDLAPGCVVAKTKKQLVVAAGDSTTLQLDVIQPAGKPKQQIKDYLNGAGQSIQVGEQIISND</sequence>
<evidence type="ECO:0000256" key="5">
    <source>
        <dbReference type="ARBA" id="ARBA00022679"/>
    </source>
</evidence>
<organism evidence="11 12">
    <name type="scientific">Nicoliella spurrieriana</name>
    <dbReference type="NCBI Taxonomy" id="2925830"/>
    <lineage>
        <taxon>Bacteria</taxon>
        <taxon>Bacillati</taxon>
        <taxon>Bacillota</taxon>
        <taxon>Bacilli</taxon>
        <taxon>Lactobacillales</taxon>
        <taxon>Lactobacillaceae</taxon>
        <taxon>Nicoliella</taxon>
    </lineage>
</organism>
<evidence type="ECO:0000256" key="7">
    <source>
        <dbReference type="ARBA" id="ARBA00048558"/>
    </source>
</evidence>
<dbReference type="InterPro" id="IPR044135">
    <property type="entry name" value="Met-tRNA-FMT_C"/>
</dbReference>
<dbReference type="GO" id="GO:0004479">
    <property type="term" value="F:methionyl-tRNA formyltransferase activity"/>
    <property type="evidence" value="ECO:0007669"/>
    <property type="project" value="UniProtKB-UniRule"/>
</dbReference>
<dbReference type="EMBL" id="CP093361">
    <property type="protein sequence ID" value="UQS86644.1"/>
    <property type="molecule type" value="Genomic_DNA"/>
</dbReference>
<keyword evidence="6 8" id="KW-0648">Protein biosynthesis</keyword>
<dbReference type="Pfam" id="PF00551">
    <property type="entry name" value="Formyl_trans_N"/>
    <property type="match status" value="1"/>
</dbReference>
<dbReference type="PANTHER" id="PTHR11138:SF5">
    <property type="entry name" value="METHIONYL-TRNA FORMYLTRANSFERASE, MITOCHONDRIAL"/>
    <property type="match status" value="1"/>
</dbReference>
<evidence type="ECO:0000259" key="10">
    <source>
        <dbReference type="Pfam" id="PF02911"/>
    </source>
</evidence>
<dbReference type="RefSeq" id="WP_260116445.1">
    <property type="nucleotide sequence ID" value="NZ_CP093361.1"/>
</dbReference>
<feature type="binding site" evidence="8">
    <location>
        <begin position="110"/>
        <end position="113"/>
    </location>
    <ligand>
        <name>(6S)-5,6,7,8-tetrahydrofolate</name>
        <dbReference type="ChEBI" id="CHEBI:57453"/>
    </ligand>
</feature>
<dbReference type="CDD" id="cd08646">
    <property type="entry name" value="FMT_core_Met-tRNA-FMT_N"/>
    <property type="match status" value="1"/>
</dbReference>
<evidence type="ECO:0000256" key="4">
    <source>
        <dbReference type="ARBA" id="ARBA00016014"/>
    </source>
</evidence>
<dbReference type="PANTHER" id="PTHR11138">
    <property type="entry name" value="METHIONYL-TRNA FORMYLTRANSFERASE"/>
    <property type="match status" value="1"/>
</dbReference>
<dbReference type="Gene3D" id="3.10.25.10">
    <property type="entry name" value="Formyl transferase, C-terminal domain"/>
    <property type="match status" value="1"/>
</dbReference>
<evidence type="ECO:0000256" key="3">
    <source>
        <dbReference type="ARBA" id="ARBA00012261"/>
    </source>
</evidence>
<name>A0A976RRS6_9LACO</name>
<evidence type="ECO:0000259" key="9">
    <source>
        <dbReference type="Pfam" id="PF00551"/>
    </source>
</evidence>
<dbReference type="Pfam" id="PF02911">
    <property type="entry name" value="Formyl_trans_C"/>
    <property type="match status" value="1"/>
</dbReference>
<dbReference type="InterPro" id="IPR011034">
    <property type="entry name" value="Formyl_transferase-like_C_sf"/>
</dbReference>
<keyword evidence="5 8" id="KW-0808">Transferase</keyword>
<evidence type="ECO:0000256" key="1">
    <source>
        <dbReference type="ARBA" id="ARBA00002606"/>
    </source>
</evidence>
<dbReference type="InterPro" id="IPR005793">
    <property type="entry name" value="Formyl_trans_C"/>
</dbReference>
<comment type="similarity">
    <text evidence="2 8">Belongs to the Fmt family.</text>
</comment>
<dbReference type="FunFam" id="3.40.50.170:FF:000004">
    <property type="entry name" value="Methionyl-tRNA formyltransferase"/>
    <property type="match status" value="1"/>
</dbReference>
<keyword evidence="12" id="KW-1185">Reference proteome</keyword>
<evidence type="ECO:0000256" key="8">
    <source>
        <dbReference type="HAMAP-Rule" id="MF_00182"/>
    </source>
</evidence>
<comment type="catalytic activity">
    <reaction evidence="7 8">
        <text>L-methionyl-tRNA(fMet) + (6R)-10-formyltetrahydrofolate = N-formyl-L-methionyl-tRNA(fMet) + (6S)-5,6,7,8-tetrahydrofolate + H(+)</text>
        <dbReference type="Rhea" id="RHEA:24380"/>
        <dbReference type="Rhea" id="RHEA-COMP:9952"/>
        <dbReference type="Rhea" id="RHEA-COMP:9953"/>
        <dbReference type="ChEBI" id="CHEBI:15378"/>
        <dbReference type="ChEBI" id="CHEBI:57453"/>
        <dbReference type="ChEBI" id="CHEBI:78530"/>
        <dbReference type="ChEBI" id="CHEBI:78844"/>
        <dbReference type="ChEBI" id="CHEBI:195366"/>
        <dbReference type="EC" id="2.1.2.9"/>
    </reaction>
</comment>
<dbReference type="InterPro" id="IPR037022">
    <property type="entry name" value="Formyl_trans_C_sf"/>
</dbReference>
<dbReference type="Gene3D" id="3.40.50.170">
    <property type="entry name" value="Formyl transferase, N-terminal domain"/>
    <property type="match status" value="1"/>
</dbReference>
<dbReference type="SUPFAM" id="SSF50486">
    <property type="entry name" value="FMT C-terminal domain-like"/>
    <property type="match status" value="1"/>
</dbReference>
<feature type="domain" description="Formyl transferase N-terminal" evidence="9">
    <location>
        <begin position="4"/>
        <end position="180"/>
    </location>
</feature>
<dbReference type="CDD" id="cd08704">
    <property type="entry name" value="Met_tRNA_FMT_C"/>
    <property type="match status" value="1"/>
</dbReference>
<reference evidence="11" key="1">
    <citation type="journal article" date="2022" name="Int. J. Syst. Evol. Microbiol.">
        <title>Apilactobacillus apisilvae sp. nov., Nicolia spurrieriana gen. nov. sp. nov., Bombilactobacillus folatiphilus sp. nov. and Bombilactobacillus thymidiniphilus sp. nov., four new lactic acid bacterial isolates from stingless bees Tetragonula carbonaria and Austroplebeia australis.</title>
        <authorList>
            <person name="Oliphant S.A."/>
            <person name="Watson-Haigh N.S."/>
            <person name="Sumby K.M."/>
            <person name="Gardner J."/>
            <person name="Groom S."/>
            <person name="Jiranek V."/>
        </authorList>
    </citation>
    <scope>NUCLEOTIDE SEQUENCE</scope>
    <source>
        <strain evidence="11">SGEP1_A5</strain>
    </source>
</reference>
<dbReference type="InterPro" id="IPR002376">
    <property type="entry name" value="Formyl_transf_N"/>
</dbReference>
<evidence type="ECO:0000256" key="6">
    <source>
        <dbReference type="ARBA" id="ARBA00022917"/>
    </source>
</evidence>
<dbReference type="HAMAP" id="MF_00182">
    <property type="entry name" value="Formyl_trans"/>
    <property type="match status" value="1"/>
</dbReference>
<dbReference type="NCBIfam" id="TIGR00460">
    <property type="entry name" value="fmt"/>
    <property type="match status" value="1"/>
</dbReference>
<dbReference type="KEGG" id="lbe:MOO44_07090"/>
<proteinExistence type="inferred from homology"/>
<evidence type="ECO:0000313" key="11">
    <source>
        <dbReference type="EMBL" id="UQS86644.1"/>
    </source>
</evidence>
<dbReference type="InterPro" id="IPR041711">
    <property type="entry name" value="Met-tRNA-FMT_N"/>
</dbReference>
<protein>
    <recommendedName>
        <fullName evidence="4 8">Methionyl-tRNA formyltransferase</fullName>
        <ecNumber evidence="3 8">2.1.2.9</ecNumber>
    </recommendedName>
</protein>
<dbReference type="SUPFAM" id="SSF53328">
    <property type="entry name" value="Formyltransferase"/>
    <property type="match status" value="1"/>
</dbReference>
<dbReference type="Proteomes" id="UP000831181">
    <property type="component" value="Chromosome"/>
</dbReference>
<dbReference type="InterPro" id="IPR036477">
    <property type="entry name" value="Formyl_transf_N_sf"/>
</dbReference>
<dbReference type="EC" id="2.1.2.9" evidence="3 8"/>
<accession>A0A976RRS6</accession>
<dbReference type="InterPro" id="IPR005794">
    <property type="entry name" value="Fmt"/>
</dbReference>
<evidence type="ECO:0000256" key="2">
    <source>
        <dbReference type="ARBA" id="ARBA00010699"/>
    </source>
</evidence>
<feature type="domain" description="Formyl transferase C-terminal" evidence="10">
    <location>
        <begin position="205"/>
        <end position="302"/>
    </location>
</feature>
<gene>
    <name evidence="8 11" type="primary">fmt</name>
    <name evidence="11" type="ORF">MOO44_07090</name>
</gene>